<comment type="caution">
    <text evidence="2">The sequence shown here is derived from an EMBL/GenBank/DDBJ whole genome shotgun (WGS) entry which is preliminary data.</text>
</comment>
<keyword evidence="3" id="KW-1185">Reference proteome</keyword>
<feature type="compositionally biased region" description="Low complexity" evidence="1">
    <location>
        <begin position="107"/>
        <end position="131"/>
    </location>
</feature>
<feature type="region of interest" description="Disordered" evidence="1">
    <location>
        <begin position="1"/>
        <end position="26"/>
    </location>
</feature>
<organism evidence="2 3">
    <name type="scientific">Brevundimonas balnearis</name>
    <dbReference type="NCBI Taxonomy" id="1572858"/>
    <lineage>
        <taxon>Bacteria</taxon>
        <taxon>Pseudomonadati</taxon>
        <taxon>Pseudomonadota</taxon>
        <taxon>Alphaproteobacteria</taxon>
        <taxon>Caulobacterales</taxon>
        <taxon>Caulobacteraceae</taxon>
        <taxon>Brevundimonas</taxon>
    </lineage>
</organism>
<dbReference type="EMBL" id="JBHLSW010000002">
    <property type="protein sequence ID" value="MFC0632422.1"/>
    <property type="molecule type" value="Genomic_DNA"/>
</dbReference>
<feature type="compositionally biased region" description="Basic and acidic residues" evidence="1">
    <location>
        <begin position="78"/>
        <end position="105"/>
    </location>
</feature>
<gene>
    <name evidence="2" type="ORF">ACFFGE_00810</name>
</gene>
<proteinExistence type="predicted"/>
<feature type="region of interest" description="Disordered" evidence="1">
    <location>
        <begin position="76"/>
        <end position="189"/>
    </location>
</feature>
<feature type="compositionally biased region" description="Low complexity" evidence="1">
    <location>
        <begin position="145"/>
        <end position="154"/>
    </location>
</feature>
<reference evidence="2 3" key="1">
    <citation type="submission" date="2024-09" db="EMBL/GenBank/DDBJ databases">
        <authorList>
            <person name="Sun Q."/>
            <person name="Mori K."/>
        </authorList>
    </citation>
    <scope>NUCLEOTIDE SEQUENCE [LARGE SCALE GENOMIC DNA]</scope>
    <source>
        <strain evidence="2 3">NCAIM B.02621</strain>
    </source>
</reference>
<name>A0ABV6R087_9CAUL</name>
<feature type="region of interest" description="Disordered" evidence="1">
    <location>
        <begin position="375"/>
        <end position="402"/>
    </location>
</feature>
<sequence>MADAHKEPAGASPDPDHPGAVVSGPSALKAAVLEERVLRLQEELQRHLGRAEGLEREARRRSAELIAATREVALAADRQARAERQSSQDRQKLKELERRCAELEKQAAAAKAKPAAAKPDVVKAKPAAAKPDVVKPKPLTPDPGAPAVAPVARPETGPTPVAKQSPAPAVTPVRSGATPPAPPSDSLKRRAARWLRGRPGGPTPPDDRTLILRSGLFDPDWYLQTYRDVAAAGVDALDHYRSHGFRERRRPGPGFDPDWYAKQAGAFDGDALLHYLKIGRRSGLTPCPPVVEPPDGLAEVLESKFFNAQWYSARWAPGATPRDAAIHYLTVGWREGADPSPDFGTVQYLDVHQDVREAGVNPLVHYVRHGRAERRERPASRLRQEAPADAAKAVEVDRRDPPVSEAATGPLVRWRRAESFSEGEPGAVVLSGALFGRVATEADRTSAERVLHTFAALSEGGDAVRPDPAFSWPDGFQGLQDVAYVSDADLRVFVLSRPVATVVRLYQRREDTFGLLVEQVIEPDGFGVTEAALADAYAPVLCTVTDADGVLMELFILAFPSLARGGVHYAELRAAGHGEGSDAATYGARQALSRLNARPSDRLGRILVDLADGVGGERITDPAFVRWLRRQLGVRLSTQGGRNNPAAALLRTSIEDPVGAGADAPAAATLIIPATAVPTIDALCTPVDAAHGPSGGGFILADTARHKPLWAIMPPEKSDGLGDLQPAVADVVDLTLAGAERSSKRSRVSTEQRLLAIVFREQVDTLGSNRLVRVTAASTPALRGGRRRSAPTSPYLAVVAATPQTDLHAVVASLASQTVRPERVLACGPSASELAAALGAAKLTAEAVSAPVPDAVAALESTGPFASLLFLDHATVLHDPRTAETLGQLLQGRNIATAACQIVADLGEGRGDRSAFVSGGVFPSRVDFRDRPHVLLDEPDLRALPPMTYPATAQRFRVAMVKRSALQAVGGLNAAAGRDWDIDLCVRFAAAGWMNLCTSALTAAVALEDLRSVRVEPRLPATLTPADWGRILGTTTLLRKLQ</sequence>
<accession>A0ABV6R087</accession>
<dbReference type="Proteomes" id="UP001589906">
    <property type="component" value="Unassembled WGS sequence"/>
</dbReference>
<protein>
    <submittedName>
        <fullName evidence="2">Uncharacterized protein</fullName>
    </submittedName>
</protein>
<evidence type="ECO:0000313" key="2">
    <source>
        <dbReference type="EMBL" id="MFC0632422.1"/>
    </source>
</evidence>
<evidence type="ECO:0000256" key="1">
    <source>
        <dbReference type="SAM" id="MobiDB-lite"/>
    </source>
</evidence>
<evidence type="ECO:0000313" key="3">
    <source>
        <dbReference type="Proteomes" id="UP001589906"/>
    </source>
</evidence>
<dbReference type="RefSeq" id="WP_376833353.1">
    <property type="nucleotide sequence ID" value="NZ_JBHLSW010000002.1"/>
</dbReference>